<dbReference type="InterPro" id="IPR003661">
    <property type="entry name" value="HisK_dim/P_dom"/>
</dbReference>
<dbReference type="InterPro" id="IPR025201">
    <property type="entry name" value="KdpD_TM"/>
</dbReference>
<dbReference type="Pfam" id="PF00512">
    <property type="entry name" value="HisKA"/>
    <property type="match status" value="1"/>
</dbReference>
<dbReference type="CDD" id="cd00082">
    <property type="entry name" value="HisKA"/>
    <property type="match status" value="1"/>
</dbReference>
<evidence type="ECO:0000256" key="3">
    <source>
        <dbReference type="ARBA" id="ARBA00012438"/>
    </source>
</evidence>
<dbReference type="InterPro" id="IPR029016">
    <property type="entry name" value="GAF-like_dom_sf"/>
</dbReference>
<dbReference type="InterPro" id="IPR027417">
    <property type="entry name" value="P-loop_NTPase"/>
</dbReference>
<dbReference type="SMART" id="SM00388">
    <property type="entry name" value="HisKA"/>
    <property type="match status" value="1"/>
</dbReference>
<dbReference type="InterPro" id="IPR038318">
    <property type="entry name" value="KdpD_sf"/>
</dbReference>
<evidence type="ECO:0000313" key="15">
    <source>
        <dbReference type="EMBL" id="GAA4021335.1"/>
    </source>
</evidence>
<dbReference type="SMART" id="SM00387">
    <property type="entry name" value="HATPase_c"/>
    <property type="match status" value="1"/>
</dbReference>
<evidence type="ECO:0000256" key="6">
    <source>
        <dbReference type="ARBA" id="ARBA00022692"/>
    </source>
</evidence>
<keyword evidence="10 13" id="KW-1133">Transmembrane helix</keyword>
<dbReference type="SUPFAM" id="SSF47384">
    <property type="entry name" value="Homodimeric domain of signal transducing histidine kinase"/>
    <property type="match status" value="1"/>
</dbReference>
<sequence length="886" mass="95057">MNAGDAPRPSPDALLRQVRRDERGRLKVYLGASPGVGKTYEMLADAAGLSRAGVDVVIGVVETHGRAETTALTAGFEILPRQTLAYQGRQLEEMDLDALLARRPALALVDELAHTNAPGSRHPKRYQDVEELLAAGIDVHTTVNIQHVESLNDLVASFTRVRVRETVPDSIIEQAELEVVDLPPDELIQRLKDGKVYVPDEASRALGHFFSRSNLSALRELALRQAAQRVDRDILVDTAAGGLAGKWAAGERVLVAVSELPGADSLVRATKRLADALRAPWVALHVETARTATFGDVERQRLAATMQLASRLGGEVVSAPAETVLEGIKRYAADARTTQIVVGKSARSRWFELRHGSVVDRLVRETPDIAVHVLPLVKGAAPVPQERRPGRWGSPAGYFWSALAVAAVTGIGHLAGSIGIVSNIGMLFLVPVLIAAMRFGLRTGIATGVISSLCYNFFFIPPLYTFTIGDPENVVAFLVLLGVAIVVSQLAARVQAQATIARKSAAQNSALAGIARNLTGVTDRISLGEVLAREAAQLLQLDAIFLSRDVDGSVRLTAGAPALPRLDTLDLAAAEWAFEKNEATGRGSGTLTSSDWQFHPIATDRRVLAVLGLGGTSQGDVLRSDQHQLLVSVLDQASLALRRVALEEEMADVAKLQERDRLKAALLSSVSHDLRTPLTSILAAVEELRRRQASSETAIIEREAQRLNRFVANLLEMVRVESGALDLRLTAVDLTEAVASAVHDLRSALADHPLELQVPPNLPLVRADERLLHQCLVNLIENAAKFSPGGSPIIVAGRRTASAIELQIIDEGPGLPPGSEDRIFETFARLEGSDRVGGTGLGLAIVRGFAGGMNLTATAANRTDRTGAVFTITFPEASLLRETQQC</sequence>
<evidence type="ECO:0000256" key="7">
    <source>
        <dbReference type="ARBA" id="ARBA00022741"/>
    </source>
</evidence>
<dbReference type="InterPro" id="IPR052023">
    <property type="entry name" value="Histidine_kinase_KdpD"/>
</dbReference>
<evidence type="ECO:0000256" key="11">
    <source>
        <dbReference type="ARBA" id="ARBA00023012"/>
    </source>
</evidence>
<keyword evidence="9" id="KW-0067">ATP-binding</keyword>
<dbReference type="InterPro" id="IPR003594">
    <property type="entry name" value="HATPase_dom"/>
</dbReference>
<keyword evidence="11" id="KW-0902">Two-component regulatory system</keyword>
<dbReference type="CDD" id="cd01987">
    <property type="entry name" value="USP_KdpD-like"/>
    <property type="match status" value="1"/>
</dbReference>
<keyword evidence="12 13" id="KW-0472">Membrane</keyword>
<dbReference type="PROSITE" id="PS50109">
    <property type="entry name" value="HIS_KIN"/>
    <property type="match status" value="1"/>
</dbReference>
<feature type="transmembrane region" description="Helical" evidence="13">
    <location>
        <begin position="448"/>
        <end position="468"/>
    </location>
</feature>
<dbReference type="SUPFAM" id="SSF55874">
    <property type="entry name" value="ATPase domain of HSP90 chaperone/DNA topoisomerase II/histidine kinase"/>
    <property type="match status" value="1"/>
</dbReference>
<keyword evidence="5" id="KW-0808">Transferase</keyword>
<accession>A0ABP7T5C5</accession>
<keyword evidence="7" id="KW-0547">Nucleotide-binding</keyword>
<evidence type="ECO:0000256" key="2">
    <source>
        <dbReference type="ARBA" id="ARBA00004141"/>
    </source>
</evidence>
<keyword evidence="4" id="KW-0597">Phosphoprotein</keyword>
<dbReference type="PANTHER" id="PTHR45569:SF1">
    <property type="entry name" value="SENSOR PROTEIN KDPD"/>
    <property type="match status" value="1"/>
</dbReference>
<evidence type="ECO:0000256" key="9">
    <source>
        <dbReference type="ARBA" id="ARBA00022840"/>
    </source>
</evidence>
<dbReference type="CDD" id="cd00075">
    <property type="entry name" value="HATPase"/>
    <property type="match status" value="1"/>
</dbReference>
<comment type="subcellular location">
    <subcellularLocation>
        <location evidence="2">Membrane</location>
        <topology evidence="2">Multi-pass membrane protein</topology>
    </subcellularLocation>
</comment>
<dbReference type="SUPFAM" id="SSF52402">
    <property type="entry name" value="Adenine nucleotide alpha hydrolases-like"/>
    <property type="match status" value="1"/>
</dbReference>
<organism evidence="15 16">
    <name type="scientific">Sphingomonas swuensis</name>
    <dbReference type="NCBI Taxonomy" id="977800"/>
    <lineage>
        <taxon>Bacteria</taxon>
        <taxon>Pseudomonadati</taxon>
        <taxon>Pseudomonadota</taxon>
        <taxon>Alphaproteobacteria</taxon>
        <taxon>Sphingomonadales</taxon>
        <taxon>Sphingomonadaceae</taxon>
        <taxon>Sphingomonas</taxon>
    </lineage>
</organism>
<name>A0ABP7T5C5_9SPHN</name>
<dbReference type="Gene3D" id="3.40.50.620">
    <property type="entry name" value="HUPs"/>
    <property type="match status" value="1"/>
</dbReference>
<dbReference type="Gene3D" id="3.30.450.40">
    <property type="match status" value="1"/>
</dbReference>
<keyword evidence="6 13" id="KW-0812">Transmembrane</keyword>
<dbReference type="InterPro" id="IPR014729">
    <property type="entry name" value="Rossmann-like_a/b/a_fold"/>
</dbReference>
<comment type="catalytic activity">
    <reaction evidence="1">
        <text>ATP + protein L-histidine = ADP + protein N-phospho-L-histidine.</text>
        <dbReference type="EC" id="2.7.13.3"/>
    </reaction>
</comment>
<dbReference type="Pfam" id="PF02702">
    <property type="entry name" value="KdpD"/>
    <property type="match status" value="1"/>
</dbReference>
<dbReference type="Proteomes" id="UP001500235">
    <property type="component" value="Unassembled WGS sequence"/>
</dbReference>
<evidence type="ECO:0000256" key="5">
    <source>
        <dbReference type="ARBA" id="ARBA00022679"/>
    </source>
</evidence>
<dbReference type="EMBL" id="BAABBQ010000001">
    <property type="protein sequence ID" value="GAA4021335.1"/>
    <property type="molecule type" value="Genomic_DNA"/>
</dbReference>
<dbReference type="InterPro" id="IPR003852">
    <property type="entry name" value="Sig_transdc_His_kinase_KdpD_N"/>
</dbReference>
<feature type="transmembrane region" description="Helical" evidence="13">
    <location>
        <begin position="397"/>
        <end position="414"/>
    </location>
</feature>
<dbReference type="PANTHER" id="PTHR45569">
    <property type="entry name" value="SENSOR PROTEIN KDPD"/>
    <property type="match status" value="1"/>
</dbReference>
<dbReference type="InterPro" id="IPR036890">
    <property type="entry name" value="HATPase_C_sf"/>
</dbReference>
<evidence type="ECO:0000256" key="12">
    <source>
        <dbReference type="ARBA" id="ARBA00023136"/>
    </source>
</evidence>
<protein>
    <recommendedName>
        <fullName evidence="3">histidine kinase</fullName>
        <ecNumber evidence="3">2.7.13.3</ecNumber>
    </recommendedName>
</protein>
<evidence type="ECO:0000256" key="8">
    <source>
        <dbReference type="ARBA" id="ARBA00022777"/>
    </source>
</evidence>
<feature type="transmembrane region" description="Helical" evidence="13">
    <location>
        <begin position="474"/>
        <end position="494"/>
    </location>
</feature>
<keyword evidence="8 15" id="KW-0418">Kinase</keyword>
<keyword evidence="16" id="KW-1185">Reference proteome</keyword>
<feature type="transmembrane region" description="Helical" evidence="13">
    <location>
        <begin position="420"/>
        <end position="441"/>
    </location>
</feature>
<dbReference type="InterPro" id="IPR004358">
    <property type="entry name" value="Sig_transdc_His_kin-like_C"/>
</dbReference>
<dbReference type="Gene3D" id="3.40.50.300">
    <property type="entry name" value="P-loop containing nucleotide triphosphate hydrolases"/>
    <property type="match status" value="1"/>
</dbReference>
<dbReference type="Gene3D" id="1.10.287.130">
    <property type="match status" value="1"/>
</dbReference>
<dbReference type="GO" id="GO:0016301">
    <property type="term" value="F:kinase activity"/>
    <property type="evidence" value="ECO:0007669"/>
    <property type="project" value="UniProtKB-KW"/>
</dbReference>
<dbReference type="InterPro" id="IPR005467">
    <property type="entry name" value="His_kinase_dom"/>
</dbReference>
<dbReference type="RefSeq" id="WP_344707470.1">
    <property type="nucleotide sequence ID" value="NZ_BAABBQ010000001.1"/>
</dbReference>
<dbReference type="InterPro" id="IPR003018">
    <property type="entry name" value="GAF"/>
</dbReference>
<dbReference type="InterPro" id="IPR036097">
    <property type="entry name" value="HisK_dim/P_sf"/>
</dbReference>
<dbReference type="EC" id="2.7.13.3" evidence="3"/>
<reference evidence="16" key="1">
    <citation type="journal article" date="2019" name="Int. J. Syst. Evol. Microbiol.">
        <title>The Global Catalogue of Microorganisms (GCM) 10K type strain sequencing project: providing services to taxonomists for standard genome sequencing and annotation.</title>
        <authorList>
            <consortium name="The Broad Institute Genomics Platform"/>
            <consortium name="The Broad Institute Genome Sequencing Center for Infectious Disease"/>
            <person name="Wu L."/>
            <person name="Ma J."/>
        </authorList>
    </citation>
    <scope>NUCLEOTIDE SEQUENCE [LARGE SCALE GENOMIC DNA]</scope>
    <source>
        <strain evidence="16">JCM 17563</strain>
    </source>
</reference>
<evidence type="ECO:0000256" key="1">
    <source>
        <dbReference type="ARBA" id="ARBA00000085"/>
    </source>
</evidence>
<evidence type="ECO:0000256" key="4">
    <source>
        <dbReference type="ARBA" id="ARBA00022553"/>
    </source>
</evidence>
<dbReference type="Gene3D" id="1.20.120.620">
    <property type="entry name" value="Backbone structure of the membrane domain of e. Coli histidine kinase receptor kdpd"/>
    <property type="match status" value="1"/>
</dbReference>
<dbReference type="Pfam" id="PF13492">
    <property type="entry name" value="GAF_3"/>
    <property type="match status" value="1"/>
</dbReference>
<comment type="caution">
    <text evidence="15">The sequence shown here is derived from an EMBL/GenBank/DDBJ whole genome shotgun (WGS) entry which is preliminary data.</text>
</comment>
<evidence type="ECO:0000256" key="10">
    <source>
        <dbReference type="ARBA" id="ARBA00022989"/>
    </source>
</evidence>
<evidence type="ECO:0000256" key="13">
    <source>
        <dbReference type="SAM" id="Phobius"/>
    </source>
</evidence>
<dbReference type="Pfam" id="PF02518">
    <property type="entry name" value="HATPase_c"/>
    <property type="match status" value="1"/>
</dbReference>
<proteinExistence type="predicted"/>
<dbReference type="Pfam" id="PF13493">
    <property type="entry name" value="DUF4118"/>
    <property type="match status" value="1"/>
</dbReference>
<feature type="domain" description="Histidine kinase" evidence="14">
    <location>
        <begin position="669"/>
        <end position="878"/>
    </location>
</feature>
<dbReference type="PRINTS" id="PR00344">
    <property type="entry name" value="BCTRLSENSOR"/>
</dbReference>
<evidence type="ECO:0000259" key="14">
    <source>
        <dbReference type="PROSITE" id="PS50109"/>
    </source>
</evidence>
<dbReference type="Gene3D" id="3.30.565.10">
    <property type="entry name" value="Histidine kinase-like ATPase, C-terminal domain"/>
    <property type="match status" value="1"/>
</dbReference>
<gene>
    <name evidence="15" type="ORF">GCM10022280_22370</name>
</gene>
<evidence type="ECO:0000313" key="16">
    <source>
        <dbReference type="Proteomes" id="UP001500235"/>
    </source>
</evidence>